<dbReference type="InterPro" id="IPR036259">
    <property type="entry name" value="MFS_trans_sf"/>
</dbReference>
<feature type="transmembrane region" description="Helical" evidence="6">
    <location>
        <begin position="659"/>
        <end position="685"/>
    </location>
</feature>
<feature type="transmembrane region" description="Helical" evidence="6">
    <location>
        <begin position="241"/>
        <end position="268"/>
    </location>
</feature>
<evidence type="ECO:0000256" key="4">
    <source>
        <dbReference type="ARBA" id="ARBA00023136"/>
    </source>
</evidence>
<feature type="transmembrane region" description="Helical" evidence="6">
    <location>
        <begin position="552"/>
        <end position="575"/>
    </location>
</feature>
<evidence type="ECO:0000256" key="1">
    <source>
        <dbReference type="ARBA" id="ARBA00004141"/>
    </source>
</evidence>
<name>A0ABP0ZPF5_9ASCO</name>
<organism evidence="8 9">
    <name type="scientific">Lodderomyces beijingensis</name>
    <dbReference type="NCBI Taxonomy" id="1775926"/>
    <lineage>
        <taxon>Eukaryota</taxon>
        <taxon>Fungi</taxon>
        <taxon>Dikarya</taxon>
        <taxon>Ascomycota</taxon>
        <taxon>Saccharomycotina</taxon>
        <taxon>Pichiomycetes</taxon>
        <taxon>Debaryomycetaceae</taxon>
        <taxon>Candida/Lodderomyces clade</taxon>
        <taxon>Lodderomyces</taxon>
    </lineage>
</organism>
<evidence type="ECO:0000256" key="6">
    <source>
        <dbReference type="SAM" id="Phobius"/>
    </source>
</evidence>
<comment type="subcellular location">
    <subcellularLocation>
        <location evidence="1">Membrane</location>
        <topology evidence="1">Multi-pass membrane protein</topology>
    </subcellularLocation>
</comment>
<feature type="region of interest" description="Disordered" evidence="5">
    <location>
        <begin position="1"/>
        <end position="85"/>
    </location>
</feature>
<dbReference type="EMBL" id="OZ022409">
    <property type="protein sequence ID" value="CAK9440172.1"/>
    <property type="molecule type" value="Genomic_DNA"/>
</dbReference>
<evidence type="ECO:0000259" key="7">
    <source>
        <dbReference type="PROSITE" id="PS50850"/>
    </source>
</evidence>
<dbReference type="Pfam" id="PF07690">
    <property type="entry name" value="MFS_1"/>
    <property type="match status" value="2"/>
</dbReference>
<feature type="compositionally biased region" description="Basic and acidic residues" evidence="5">
    <location>
        <begin position="396"/>
        <end position="405"/>
    </location>
</feature>
<feature type="transmembrane region" description="Helical" evidence="6">
    <location>
        <begin position="274"/>
        <end position="292"/>
    </location>
</feature>
<dbReference type="Gene3D" id="1.20.1250.20">
    <property type="entry name" value="MFS general substrate transporter like domains"/>
    <property type="match status" value="1"/>
</dbReference>
<feature type="compositionally biased region" description="Polar residues" evidence="5">
    <location>
        <begin position="10"/>
        <end position="19"/>
    </location>
</feature>
<evidence type="ECO:0000313" key="8">
    <source>
        <dbReference type="EMBL" id="CAK9440172.1"/>
    </source>
</evidence>
<dbReference type="GeneID" id="92209468"/>
<dbReference type="PANTHER" id="PTHR23502">
    <property type="entry name" value="MAJOR FACILITATOR SUPERFAMILY"/>
    <property type="match status" value="1"/>
</dbReference>
<feature type="transmembrane region" description="Helical" evidence="6">
    <location>
        <begin position="304"/>
        <end position="325"/>
    </location>
</feature>
<feature type="transmembrane region" description="Helical" evidence="6">
    <location>
        <begin position="173"/>
        <end position="197"/>
    </location>
</feature>
<dbReference type="Gene3D" id="1.20.1720.10">
    <property type="entry name" value="Multidrug resistance protein D"/>
    <property type="match status" value="1"/>
</dbReference>
<evidence type="ECO:0000313" key="9">
    <source>
        <dbReference type="Proteomes" id="UP001497383"/>
    </source>
</evidence>
<dbReference type="InterPro" id="IPR020846">
    <property type="entry name" value="MFS_dom"/>
</dbReference>
<feature type="region of interest" description="Disordered" evidence="5">
    <location>
        <begin position="370"/>
        <end position="432"/>
    </location>
</feature>
<evidence type="ECO:0000256" key="3">
    <source>
        <dbReference type="ARBA" id="ARBA00022989"/>
    </source>
</evidence>
<feature type="compositionally biased region" description="Low complexity" evidence="5">
    <location>
        <begin position="35"/>
        <end position="48"/>
    </location>
</feature>
<dbReference type="PROSITE" id="PS50850">
    <property type="entry name" value="MFS"/>
    <property type="match status" value="1"/>
</dbReference>
<dbReference type="PANTHER" id="PTHR23502:SF5">
    <property type="entry name" value="QUINIDINE RESISTANCE PROTEIN 3"/>
    <property type="match status" value="1"/>
</dbReference>
<reference evidence="8 9" key="1">
    <citation type="submission" date="2024-03" db="EMBL/GenBank/DDBJ databases">
        <authorList>
            <person name="Brejova B."/>
        </authorList>
    </citation>
    <scope>NUCLEOTIDE SEQUENCE [LARGE SCALE GENOMIC DNA]</scope>
    <source>
        <strain evidence="8 9">CBS 14171</strain>
    </source>
</reference>
<feature type="transmembrane region" description="Helical" evidence="6">
    <location>
        <begin position="587"/>
        <end position="610"/>
    </location>
</feature>
<feature type="region of interest" description="Disordered" evidence="5">
    <location>
        <begin position="487"/>
        <end position="525"/>
    </location>
</feature>
<feature type="transmembrane region" description="Helical" evidence="6">
    <location>
        <begin position="697"/>
        <end position="714"/>
    </location>
</feature>
<feature type="region of interest" description="Disordered" evidence="5">
    <location>
        <begin position="122"/>
        <end position="141"/>
    </location>
</feature>
<keyword evidence="2 6" id="KW-0812">Transmembrane</keyword>
<dbReference type="Proteomes" id="UP001497383">
    <property type="component" value="Chromosome 5"/>
</dbReference>
<evidence type="ECO:0000256" key="2">
    <source>
        <dbReference type="ARBA" id="ARBA00022692"/>
    </source>
</evidence>
<feature type="transmembrane region" description="Helical" evidence="6">
    <location>
        <begin position="631"/>
        <end position="653"/>
    </location>
</feature>
<sequence>MAQGAPKPTDSASLATSASGHHDFGNNEAPTEENASLASVSSNAASASHPIQPITERDRSLAHSHSNDDDEDHMHEPPNPILGPVADLERGITSFESLQRQQQRQQQQLQQLEEAKLDRFQTAKTNQSSKTNLTQSSRKSLRVKHSEKRGLLAGLVIVPEYHDARDYPLRIKYLIVCIIALASITGPMGTSIMLPAIDDIVDKLHTTTSMVNVSVGIYLLSLGIFPLWWSSFSERFGRRSVYFISFVLFVAFSIGTSLSPSIGALIVLRVLQGGSSASVQAVGAGTIADLFAPQERGKAMGWYYLGPLMGPFLAPIVGGAVSQAWGWRATQWLLMIFAACNLLSITFMLPETLRKLDNLAVLKSVLQRHDDQHQHVDEKKEEHADGGSSNSSGQGEKLEPHDVEPRGITTDTIDDNELQRVATNMSRRSSTRSIRSIIEEEEEEGPIYDPVMPTLSRLTTNRSNYSRRIQQNYLAGEIRRSMSNMPLEPRISAGAGTATPSVKSNIEGGQQEREGEEEESRPRTKMQEFRTNAYDLFIRPLHSLVLLRYPPVLLVIIYSGISFAVIYFFNMTISYEYAREPYHFSQIIVGLMYIPNSVTYLAASMIGGRWNDHLLNQYAKKHGELVPESRISWNLVLAVILYPMACLIFGWTIKYGEFWLVPLIGTAICGFASMLVIGATVTYLVDSLPGKGATGVALNNLIRQILAAIATFIVEPLLRAIGPGILFSILMGILTVASVILVYLKRRGAYFREHYDLMMLYDKL</sequence>
<feature type="compositionally biased region" description="Basic and acidic residues" evidence="5">
    <location>
        <begin position="370"/>
        <end position="385"/>
    </location>
</feature>
<feature type="compositionally biased region" description="Basic and acidic residues" evidence="5">
    <location>
        <begin position="55"/>
        <end position="76"/>
    </location>
</feature>
<feature type="compositionally biased region" description="Polar residues" evidence="5">
    <location>
        <begin position="122"/>
        <end position="138"/>
    </location>
</feature>
<evidence type="ECO:0000256" key="5">
    <source>
        <dbReference type="SAM" id="MobiDB-lite"/>
    </source>
</evidence>
<keyword evidence="3 6" id="KW-1133">Transmembrane helix</keyword>
<accession>A0ABP0ZPF5</accession>
<dbReference type="RefSeq" id="XP_066831210.1">
    <property type="nucleotide sequence ID" value="XM_066974475.1"/>
</dbReference>
<feature type="transmembrane region" description="Helical" evidence="6">
    <location>
        <begin position="209"/>
        <end position="229"/>
    </location>
</feature>
<protein>
    <recommendedName>
        <fullName evidence="7">Major facilitator superfamily (MFS) profile domain-containing protein</fullName>
    </recommendedName>
</protein>
<feature type="transmembrane region" description="Helical" evidence="6">
    <location>
        <begin position="331"/>
        <end position="349"/>
    </location>
</feature>
<feature type="transmembrane region" description="Helical" evidence="6">
    <location>
        <begin position="720"/>
        <end position="744"/>
    </location>
</feature>
<gene>
    <name evidence="8" type="ORF">LODBEIA_P42720</name>
</gene>
<keyword evidence="4 6" id="KW-0472">Membrane</keyword>
<feature type="domain" description="Major facilitator superfamily (MFS) profile" evidence="7">
    <location>
        <begin position="175"/>
        <end position="749"/>
    </location>
</feature>
<dbReference type="InterPro" id="IPR011701">
    <property type="entry name" value="MFS"/>
</dbReference>
<keyword evidence="9" id="KW-1185">Reference proteome</keyword>
<dbReference type="SUPFAM" id="SSF103473">
    <property type="entry name" value="MFS general substrate transporter"/>
    <property type="match status" value="1"/>
</dbReference>
<proteinExistence type="predicted"/>